<evidence type="ECO:0000313" key="1">
    <source>
        <dbReference type="EMBL" id="NMB69590.1"/>
    </source>
</evidence>
<protein>
    <submittedName>
        <fullName evidence="1">Uncharacterized protein</fullName>
    </submittedName>
</protein>
<name>A0A7X9DJG2_UNCKA</name>
<gene>
    <name evidence="1" type="ORF">GYA27_00080</name>
</gene>
<evidence type="ECO:0000313" key="2">
    <source>
        <dbReference type="Proteomes" id="UP000526033"/>
    </source>
</evidence>
<comment type="caution">
    <text evidence="1">The sequence shown here is derived from an EMBL/GenBank/DDBJ whole genome shotgun (WGS) entry which is preliminary data.</text>
</comment>
<dbReference type="Proteomes" id="UP000526033">
    <property type="component" value="Unassembled WGS sequence"/>
</dbReference>
<reference evidence="1 2" key="1">
    <citation type="journal article" date="2020" name="Biotechnol. Biofuels">
        <title>New insights from the biogas microbiome by comprehensive genome-resolved metagenomics of nearly 1600 species originating from multiple anaerobic digesters.</title>
        <authorList>
            <person name="Campanaro S."/>
            <person name="Treu L."/>
            <person name="Rodriguez-R L.M."/>
            <person name="Kovalovszki A."/>
            <person name="Ziels R.M."/>
            <person name="Maus I."/>
            <person name="Zhu X."/>
            <person name="Kougias P.G."/>
            <person name="Basile A."/>
            <person name="Luo G."/>
            <person name="Schluter A."/>
            <person name="Konstantinidis K.T."/>
            <person name="Angelidaki I."/>
        </authorList>
    </citation>
    <scope>NUCLEOTIDE SEQUENCE [LARGE SCALE GENOMIC DNA]</scope>
    <source>
        <strain evidence="1">AS27yjCOA_165</strain>
    </source>
</reference>
<proteinExistence type="predicted"/>
<accession>A0A7X9DJG2</accession>
<organism evidence="1 2">
    <name type="scientific">candidate division WWE3 bacterium</name>
    <dbReference type="NCBI Taxonomy" id="2053526"/>
    <lineage>
        <taxon>Bacteria</taxon>
        <taxon>Katanobacteria</taxon>
    </lineage>
</organism>
<dbReference type="AlphaFoldDB" id="A0A7X9DJG2"/>
<sequence>MKINKKSVKPIIIGIFIALIIFALRDVLLSKTVITSILTGKRIIEVPPEDPNAFKLVERVPEKDGPTLYYEIQLKFSHNVSPEDFEIEVDRPEFVIKKLVLKNKPNILWLVPEKRWDYDEPYYITVRSVNPDKALKEPIYIKYEFRKWGGPPEAWVEAEEAAHPQTTSTKK</sequence>
<dbReference type="EMBL" id="JAAZNL010000001">
    <property type="protein sequence ID" value="NMB69590.1"/>
    <property type="molecule type" value="Genomic_DNA"/>
</dbReference>